<feature type="transmembrane region" description="Helical" evidence="1">
    <location>
        <begin position="117"/>
        <end position="142"/>
    </location>
</feature>
<accession>A0A2Z5V7U6</accession>
<dbReference type="KEGG" id="rvi:RVIR1_13300"/>
<dbReference type="RefSeq" id="WP_126323310.1">
    <property type="nucleotide sequence ID" value="NZ_AP018005.1"/>
</dbReference>
<keyword evidence="1" id="KW-0812">Transmembrane</keyword>
<dbReference type="AlphaFoldDB" id="A0A2Z5V7U6"/>
<protein>
    <submittedName>
        <fullName evidence="2">Uncharacterized protein</fullName>
    </submittedName>
</protein>
<evidence type="ECO:0000256" key="1">
    <source>
        <dbReference type="SAM" id="Phobius"/>
    </source>
</evidence>
<feature type="transmembrane region" description="Helical" evidence="1">
    <location>
        <begin position="396"/>
        <end position="414"/>
    </location>
</feature>
<keyword evidence="1" id="KW-1133">Transmembrane helix</keyword>
<feature type="transmembrane region" description="Helical" evidence="1">
    <location>
        <begin position="443"/>
        <end position="463"/>
    </location>
</feature>
<evidence type="ECO:0000313" key="2">
    <source>
        <dbReference type="EMBL" id="BBB15777.1"/>
    </source>
</evidence>
<evidence type="ECO:0000313" key="3">
    <source>
        <dbReference type="Proteomes" id="UP000282483"/>
    </source>
</evidence>
<dbReference type="Proteomes" id="UP000282483">
    <property type="component" value="Chromosome"/>
</dbReference>
<dbReference type="OrthoDB" id="359268at2"/>
<name>A0A2Z5V7U6_9COXI</name>
<keyword evidence="3" id="KW-1185">Reference proteome</keyword>
<proteinExistence type="predicted"/>
<dbReference type="EMBL" id="AP018005">
    <property type="protein sequence ID" value="BBB15777.1"/>
    <property type="molecule type" value="Genomic_DNA"/>
</dbReference>
<keyword evidence="1" id="KW-0472">Membrane</keyword>
<reference evidence="2 3" key="1">
    <citation type="submission" date="2017-03" db="EMBL/GenBank/DDBJ databases">
        <title>The genome sequence of Candidatus Rickettsiella viridis.</title>
        <authorList>
            <person name="Nikoh N."/>
            <person name="Tsuchida T."/>
            <person name="Yamaguchi K."/>
            <person name="Maeda T."/>
            <person name="Shigenobu S."/>
            <person name="Fukatsu T."/>
        </authorList>
    </citation>
    <scope>NUCLEOTIDE SEQUENCE [LARGE SCALE GENOMIC DNA]</scope>
    <source>
        <strain evidence="2 3">Ap-RA04</strain>
    </source>
</reference>
<sequence>MDVSEIGLIDLKAYFPLINAEEIAFLFQAVRVTNKLPLGLIESLQHRIDNKKVNILNQIIRQLMNWQKENQRLISTPGVEQNGHSLPAQYQSHRLTAETNAVMQPLPSQAGDHSPSLLPWTSIGLAIGGGALIAGGIGLFIIRRIRAPRQPRIGLEEVAAMGALLAGVRQARAEVLNNTFEKGACQQLANHWAGLCIDNAKDAALVWWKKRQSIDWVTLSGQADHPIHDATVLTVNDGNITIQYASGDNQPLVLQNLPAELNEKFDQLVRTLSSNKARWQFTERQWAWFQHQLCQTFGYMLGSHALLHTHCGDILQKLGLRIDWRMQEESRLVQSWLMAFSHLFVPSIFPTSAISSVGAALLETGLVHHETQSKLTCLFGRYTPQAKGIVHVLTNFLQFGCNLWMLVSSVLPFILRKSPELAMILSWSLRLAYSYYSQADWSGFYYCVGLLVLPQLPIVLEIIGIPATRYLDKLVNALSQLFLMESLVHAIALETDNNRVVQSEQTWKETNVRVAQGKQRVQRWCSAASLFFGVATTTASNDEQNDEQFVDIPLHTL</sequence>
<organism evidence="2 3">
    <name type="scientific">Candidatus Rickettsiella viridis</name>
    <dbReference type="NCBI Taxonomy" id="676208"/>
    <lineage>
        <taxon>Bacteria</taxon>
        <taxon>Pseudomonadati</taxon>
        <taxon>Pseudomonadota</taxon>
        <taxon>Gammaproteobacteria</taxon>
        <taxon>Legionellales</taxon>
        <taxon>Coxiellaceae</taxon>
        <taxon>Rickettsiella</taxon>
    </lineage>
</organism>
<gene>
    <name evidence="2" type="ORF">RVIR1_13300</name>
</gene>